<keyword evidence="3" id="KW-1185">Reference proteome</keyword>
<sequence length="123" mass="13344">MGLGRTRDKAISEENYKRFIPRSLSALEGSWTLKQGLWKTKIQRCTEDDVTLLQHGSTRKEGPAGAERSILGSIALTALEPEQSRAVFTAWRLGGVSILTPASNHTGGETPWAVAPIPREGSS</sequence>
<evidence type="ECO:0000313" key="3">
    <source>
        <dbReference type="Proteomes" id="UP000050525"/>
    </source>
</evidence>
<dbReference type="AlphaFoldDB" id="A0A151MX73"/>
<evidence type="ECO:0000256" key="1">
    <source>
        <dbReference type="SAM" id="MobiDB-lite"/>
    </source>
</evidence>
<accession>A0A151MX73</accession>
<organism evidence="2 3">
    <name type="scientific">Alligator mississippiensis</name>
    <name type="common">American alligator</name>
    <dbReference type="NCBI Taxonomy" id="8496"/>
    <lineage>
        <taxon>Eukaryota</taxon>
        <taxon>Metazoa</taxon>
        <taxon>Chordata</taxon>
        <taxon>Craniata</taxon>
        <taxon>Vertebrata</taxon>
        <taxon>Euteleostomi</taxon>
        <taxon>Archelosauria</taxon>
        <taxon>Archosauria</taxon>
        <taxon>Crocodylia</taxon>
        <taxon>Alligatoridae</taxon>
        <taxon>Alligatorinae</taxon>
        <taxon>Alligator</taxon>
    </lineage>
</organism>
<proteinExistence type="predicted"/>
<evidence type="ECO:0000313" key="2">
    <source>
        <dbReference type="EMBL" id="KYO29019.1"/>
    </source>
</evidence>
<feature type="region of interest" description="Disordered" evidence="1">
    <location>
        <begin position="102"/>
        <end position="123"/>
    </location>
</feature>
<dbReference type="Proteomes" id="UP000050525">
    <property type="component" value="Unassembled WGS sequence"/>
</dbReference>
<name>A0A151MX73_ALLMI</name>
<dbReference type="EMBL" id="AKHW03004724">
    <property type="protein sequence ID" value="KYO29019.1"/>
    <property type="molecule type" value="Genomic_DNA"/>
</dbReference>
<protein>
    <submittedName>
        <fullName evidence="2">Uncharacterized protein</fullName>
    </submittedName>
</protein>
<gene>
    <name evidence="2" type="ORF">Y1Q_0009832</name>
</gene>
<comment type="caution">
    <text evidence="2">The sequence shown here is derived from an EMBL/GenBank/DDBJ whole genome shotgun (WGS) entry which is preliminary data.</text>
</comment>
<reference evidence="2 3" key="1">
    <citation type="journal article" date="2012" name="Genome Biol.">
        <title>Sequencing three crocodilian genomes to illuminate the evolution of archosaurs and amniotes.</title>
        <authorList>
            <person name="St John J.A."/>
            <person name="Braun E.L."/>
            <person name="Isberg S.R."/>
            <person name="Miles L.G."/>
            <person name="Chong A.Y."/>
            <person name="Gongora J."/>
            <person name="Dalzell P."/>
            <person name="Moran C."/>
            <person name="Bed'hom B."/>
            <person name="Abzhanov A."/>
            <person name="Burgess S.C."/>
            <person name="Cooksey A.M."/>
            <person name="Castoe T.A."/>
            <person name="Crawford N.G."/>
            <person name="Densmore L.D."/>
            <person name="Drew J.C."/>
            <person name="Edwards S.V."/>
            <person name="Faircloth B.C."/>
            <person name="Fujita M.K."/>
            <person name="Greenwold M.J."/>
            <person name="Hoffmann F.G."/>
            <person name="Howard J.M."/>
            <person name="Iguchi T."/>
            <person name="Janes D.E."/>
            <person name="Khan S.Y."/>
            <person name="Kohno S."/>
            <person name="de Koning A.J."/>
            <person name="Lance S.L."/>
            <person name="McCarthy F.M."/>
            <person name="McCormack J.E."/>
            <person name="Merchant M.E."/>
            <person name="Peterson D.G."/>
            <person name="Pollock D.D."/>
            <person name="Pourmand N."/>
            <person name="Raney B.J."/>
            <person name="Roessler K.A."/>
            <person name="Sanford J.R."/>
            <person name="Sawyer R.H."/>
            <person name="Schmidt C.J."/>
            <person name="Triplett E.W."/>
            <person name="Tuberville T.D."/>
            <person name="Venegas-Anaya M."/>
            <person name="Howard J.T."/>
            <person name="Jarvis E.D."/>
            <person name="Guillette L.J.Jr."/>
            <person name="Glenn T.C."/>
            <person name="Green R.E."/>
            <person name="Ray D.A."/>
        </authorList>
    </citation>
    <scope>NUCLEOTIDE SEQUENCE [LARGE SCALE GENOMIC DNA]</scope>
    <source>
        <strain evidence="2">KSC_2009_1</strain>
    </source>
</reference>